<gene>
    <name evidence="13" type="ORF">CPM_1328</name>
    <name evidence="12" type="ORF">CSP5_1329</name>
</gene>
<dbReference type="Proteomes" id="UP000195607">
    <property type="component" value="Chromosome I"/>
</dbReference>
<dbReference type="AlphaFoldDB" id="A0A1N5VC40"/>
<evidence type="ECO:0000256" key="8">
    <source>
        <dbReference type="NCBIfam" id="TIGR00395"/>
    </source>
</evidence>
<dbReference type="InterPro" id="IPR013155">
    <property type="entry name" value="M/V/L/I-tRNA-synth_anticd-bd"/>
</dbReference>
<dbReference type="PANTHER" id="PTHR45794">
    <property type="entry name" value="LEUCYL-TRNA SYNTHETASE"/>
    <property type="match status" value="1"/>
</dbReference>
<dbReference type="NCBIfam" id="NF008957">
    <property type="entry name" value="PRK12300.1"/>
    <property type="match status" value="1"/>
</dbReference>
<evidence type="ECO:0000313" key="12">
    <source>
        <dbReference type="EMBL" id="SIM70722.1"/>
    </source>
</evidence>
<dbReference type="PROSITE" id="PS00178">
    <property type="entry name" value="AA_TRNA_LIGASE_I"/>
    <property type="match status" value="1"/>
</dbReference>
<dbReference type="EMBL" id="LT719092">
    <property type="protein sequence ID" value="SJK85129.1"/>
    <property type="molecule type" value="Genomic_DNA"/>
</dbReference>
<keyword evidence="4 9" id="KW-0547">Nucleotide-binding</keyword>
<evidence type="ECO:0000259" key="11">
    <source>
        <dbReference type="Pfam" id="PF08264"/>
    </source>
</evidence>
<evidence type="ECO:0000256" key="9">
    <source>
        <dbReference type="RuleBase" id="RU363035"/>
    </source>
</evidence>
<dbReference type="GO" id="GO:0005524">
    <property type="term" value="F:ATP binding"/>
    <property type="evidence" value="ECO:0007669"/>
    <property type="project" value="UniProtKB-KW"/>
</dbReference>
<dbReference type="InterPro" id="IPR009080">
    <property type="entry name" value="tRNAsynth_Ia_anticodon-bd"/>
</dbReference>
<protein>
    <recommendedName>
        <fullName evidence="2 8">Leucine--tRNA ligase</fullName>
        <ecNumber evidence="2 8">6.1.1.4</ecNumber>
    </recommendedName>
</protein>
<dbReference type="EMBL" id="LT671858">
    <property type="protein sequence ID" value="SIM70722.1"/>
    <property type="molecule type" value="Genomic_DNA"/>
</dbReference>
<feature type="domain" description="Aminoacyl-tRNA synthetase class Ia" evidence="10">
    <location>
        <begin position="602"/>
        <end position="638"/>
    </location>
</feature>
<evidence type="ECO:0000313" key="13">
    <source>
        <dbReference type="EMBL" id="SJK85129.1"/>
    </source>
</evidence>
<organism evidence="12 15">
    <name type="scientific">Cuniculiplasma divulgatum</name>
    <dbReference type="NCBI Taxonomy" id="1673428"/>
    <lineage>
        <taxon>Archaea</taxon>
        <taxon>Methanobacteriati</taxon>
        <taxon>Thermoplasmatota</taxon>
        <taxon>Thermoplasmata</taxon>
        <taxon>Thermoplasmatales</taxon>
        <taxon>Cuniculiplasmataceae</taxon>
        <taxon>Cuniculiplasma</taxon>
    </lineage>
</organism>
<reference evidence="14" key="3">
    <citation type="submission" date="2016-06" db="EMBL/GenBank/DDBJ databases">
        <authorList>
            <person name="Toshchakov V.S."/>
        </authorList>
    </citation>
    <scope>NUCLEOTIDE SEQUENCE [LARGE SCALE GENOMIC DNA]</scope>
    <source>
        <strain>PM4 (JCM 30641</strain>
        <strain evidence="14">\VKM B-2940)</strain>
    </source>
</reference>
<reference evidence="13" key="2">
    <citation type="submission" date="2016-06" db="EMBL/GenBank/DDBJ databases">
        <authorList>
            <person name="Olsen C.W."/>
            <person name="Carey S."/>
            <person name="Hinshaw L."/>
            <person name="Karasin A.I."/>
        </authorList>
    </citation>
    <scope>NUCLEOTIDE SEQUENCE [LARGE SCALE GENOMIC DNA]</scope>
    <source>
        <strain evidence="13">PM4</strain>
    </source>
</reference>
<dbReference type="GO" id="GO:0006429">
    <property type="term" value="P:leucyl-tRNA aminoacylation"/>
    <property type="evidence" value="ECO:0007669"/>
    <property type="project" value="UniProtKB-UniRule"/>
</dbReference>
<evidence type="ECO:0000259" key="10">
    <source>
        <dbReference type="Pfam" id="PF00133"/>
    </source>
</evidence>
<evidence type="ECO:0000256" key="7">
    <source>
        <dbReference type="ARBA" id="ARBA00023146"/>
    </source>
</evidence>
<name>A0A1N5VC40_9ARCH</name>
<proteinExistence type="inferred from homology"/>
<dbReference type="Gene3D" id="3.40.50.620">
    <property type="entry name" value="HUPs"/>
    <property type="match status" value="1"/>
</dbReference>
<dbReference type="GO" id="GO:0002161">
    <property type="term" value="F:aminoacyl-tRNA deacylase activity"/>
    <property type="evidence" value="ECO:0007669"/>
    <property type="project" value="InterPro"/>
</dbReference>
<accession>A0A1N5VC40</accession>
<evidence type="ECO:0000313" key="15">
    <source>
        <dbReference type="Proteomes" id="UP000195607"/>
    </source>
</evidence>
<dbReference type="KEGG" id="cdiv:CPM_1328"/>
<sequence length="899" mass="102896">MIQMSEEKEWQDKWKESGIFNSEPDHRKKYLITVPWPYTSGPLHVGHGRTYTLADIMGRYKRLMGYNVLFPMGFHESGTPIGSISEKIKRGEEKTISLYRKYISEYENNESINEIIESFKDPLNVANYFASKITKDFMALGYSIDWRRSFRSIDPAYSKFVQWQFRKLGHLNLLKQGSHPVLYSPEDGNAVGEDDIEDGDTNKVSIEKFSMVLFKNTTDDYYLAAASLRPETLFAVTNLWINPDSKYMKIRINDKIIVVSEYASKKVLLQFEDSEVIGEVTTVELLKGSYTVPFAENIVNVYSNHGINPEQATGVVYSVPGHSVMDLSFIHSLGLDIQAIHIISAKSGLSKASDYLKKFDDPAVANTEIYRDEFYDGTMVNNLPFIGGKSVKDARDVMNSKLFEKGIGFLFYEPSRPAKTRDGKPVIVSIMHDQWFIDYSDEVWKKHTVENVSRMEFFPEFYRKNMFDVIDWIEERACARKRGLGTPLPQDPSWVIESLSDSTIYPAFYTFSHLIDGNVTKEIDDEFFDYVMNDQEERIPEKLGDLSEKAKEEFQYWYGVDQRITSASHMSNHLVFYLMNHRAILGDRYQPGGISIIGMVISNGAKISKSKGNAVSLLDVVKQYGADLFRLYVALVAEVDSVLDWNEAEIENIRGVYETIRNTLNMQGNNSKKDKYTEIFKIKFKHHLRNYYEKMDKFQIRGAYVEMVYEVLREMNQLGSLGMDIGTAVHEVRKEWVQVLSCVVPHMAESIWSQFEGSGFVSNSEMSIEAISDNEMKSERNFDYTTSLADDIRSIQSVTKIKPSEIKITVCNEKIKEETMKIINGDLNVSMKSIIGNVKKYRGKLNMDVNEMTAISEFKSILEKIFSTDVIIEEYDGDGKGKVPLPGRPIIELTGDRVG</sequence>
<evidence type="ECO:0000256" key="3">
    <source>
        <dbReference type="ARBA" id="ARBA00022598"/>
    </source>
</evidence>
<dbReference type="STRING" id="1673428.CPM_1328"/>
<dbReference type="Proteomes" id="UP000187822">
    <property type="component" value="Chromosome I"/>
</dbReference>
<comment type="similarity">
    <text evidence="1 9">Belongs to the class-I aminoacyl-tRNA synthetase family.</text>
</comment>
<dbReference type="Pfam" id="PF00133">
    <property type="entry name" value="tRNA-synt_1"/>
    <property type="match status" value="2"/>
</dbReference>
<dbReference type="SUPFAM" id="SSF52374">
    <property type="entry name" value="Nucleotidylyl transferase"/>
    <property type="match status" value="1"/>
</dbReference>
<dbReference type="InterPro" id="IPR001412">
    <property type="entry name" value="aa-tRNA-synth_I_CS"/>
</dbReference>
<dbReference type="GO" id="GO:0004823">
    <property type="term" value="F:leucine-tRNA ligase activity"/>
    <property type="evidence" value="ECO:0007669"/>
    <property type="project" value="UniProtKB-UniRule"/>
</dbReference>
<dbReference type="SUPFAM" id="SSF50677">
    <property type="entry name" value="ValRS/IleRS/LeuRS editing domain"/>
    <property type="match status" value="1"/>
</dbReference>
<dbReference type="SUPFAM" id="SSF47323">
    <property type="entry name" value="Anticodon-binding domain of a subclass of class I aminoacyl-tRNA synthetases"/>
    <property type="match status" value="1"/>
</dbReference>
<evidence type="ECO:0000256" key="4">
    <source>
        <dbReference type="ARBA" id="ARBA00022741"/>
    </source>
</evidence>
<dbReference type="InterPro" id="IPR004493">
    <property type="entry name" value="Leu-tRNA-synth_Ia_arc/euk"/>
</dbReference>
<dbReference type="EC" id="6.1.1.4" evidence="2 8"/>
<keyword evidence="14" id="KW-1185">Reference proteome</keyword>
<evidence type="ECO:0000256" key="5">
    <source>
        <dbReference type="ARBA" id="ARBA00022840"/>
    </source>
</evidence>
<evidence type="ECO:0000256" key="2">
    <source>
        <dbReference type="ARBA" id="ARBA00013164"/>
    </source>
</evidence>
<dbReference type="InterPro" id="IPR002300">
    <property type="entry name" value="aa-tRNA-synth_Ia"/>
</dbReference>
<keyword evidence="5 9" id="KW-0067">ATP-binding</keyword>
<feature type="domain" description="Methionyl/Valyl/Leucyl/Isoleucyl-tRNA synthetase anticodon-binding" evidence="11">
    <location>
        <begin position="696"/>
        <end position="806"/>
    </location>
</feature>
<dbReference type="Gene3D" id="3.90.740.10">
    <property type="entry name" value="Valyl/Leucyl/Isoleucyl-tRNA synthetase, editing domain"/>
    <property type="match status" value="1"/>
</dbReference>
<dbReference type="Pfam" id="PF08264">
    <property type="entry name" value="Anticodon_1"/>
    <property type="match status" value="1"/>
</dbReference>
<keyword evidence="7 9" id="KW-0030">Aminoacyl-tRNA synthetase</keyword>
<dbReference type="PANTHER" id="PTHR45794:SF1">
    <property type="entry name" value="LEUCINE--TRNA LIGASE, CYTOPLASMIC"/>
    <property type="match status" value="1"/>
</dbReference>
<evidence type="ECO:0000313" key="14">
    <source>
        <dbReference type="Proteomes" id="UP000187822"/>
    </source>
</evidence>
<keyword evidence="6 9" id="KW-0648">Protein biosynthesis</keyword>
<reference evidence="12 15" key="1">
    <citation type="submission" date="2016-04" db="EMBL/GenBank/DDBJ databases">
        <authorList>
            <person name="Evans L.H."/>
            <person name="Alamgir A."/>
            <person name="Owens N."/>
            <person name="Weber N.D."/>
            <person name="Virtaneva K."/>
            <person name="Barbian K."/>
            <person name="Babar A."/>
            <person name="Rosenke K."/>
        </authorList>
    </citation>
    <scope>NUCLEOTIDE SEQUENCE [LARGE SCALE GENOMIC DNA]</scope>
    <source>
        <strain evidence="12">S5</strain>
        <strain evidence="15">S5(T) (JCM 30642 \VKM B-2941)</strain>
    </source>
</reference>
<feature type="domain" description="Aminoacyl-tRNA synthetase class Ia" evidence="10">
    <location>
        <begin position="10"/>
        <end position="500"/>
    </location>
</feature>
<dbReference type="NCBIfam" id="TIGR00395">
    <property type="entry name" value="leuS_arch"/>
    <property type="match status" value="1"/>
</dbReference>
<keyword evidence="3 9" id="KW-0436">Ligase</keyword>
<evidence type="ECO:0000256" key="1">
    <source>
        <dbReference type="ARBA" id="ARBA00005594"/>
    </source>
</evidence>
<dbReference type="InterPro" id="IPR014729">
    <property type="entry name" value="Rossmann-like_a/b/a_fold"/>
</dbReference>
<dbReference type="InterPro" id="IPR009008">
    <property type="entry name" value="Val/Leu/Ile-tRNA-synth_edit"/>
</dbReference>
<evidence type="ECO:0000256" key="6">
    <source>
        <dbReference type="ARBA" id="ARBA00022917"/>
    </source>
</evidence>